<feature type="region of interest" description="Disordered" evidence="1">
    <location>
        <begin position="35"/>
        <end position="56"/>
    </location>
</feature>
<evidence type="ECO:0000256" key="1">
    <source>
        <dbReference type="SAM" id="MobiDB-lite"/>
    </source>
</evidence>
<evidence type="ECO:0000313" key="2">
    <source>
        <dbReference type="EMBL" id="VTZ52089.1"/>
    </source>
</evidence>
<dbReference type="AlphaFoldDB" id="A0A8B6MCQ4"/>
<reference evidence="2 3" key="1">
    <citation type="submission" date="2019-05" db="EMBL/GenBank/DDBJ databases">
        <authorList>
            <person name="Farhan Ul Haque M."/>
        </authorList>
    </citation>
    <scope>NUCLEOTIDE SEQUENCE [LARGE SCALE GENOMIC DNA]</scope>
    <source>
        <strain evidence="2">2</strain>
    </source>
</reference>
<keyword evidence="3" id="KW-1185">Reference proteome</keyword>
<evidence type="ECO:0000313" key="3">
    <source>
        <dbReference type="Proteomes" id="UP000485880"/>
    </source>
</evidence>
<dbReference type="EMBL" id="CABFMQ020000120">
    <property type="protein sequence ID" value="VTZ52089.1"/>
    <property type="molecule type" value="Genomic_DNA"/>
</dbReference>
<organism evidence="2 3">
    <name type="scientific">Methylocella tundrae</name>
    <dbReference type="NCBI Taxonomy" id="227605"/>
    <lineage>
        <taxon>Bacteria</taxon>
        <taxon>Pseudomonadati</taxon>
        <taxon>Pseudomonadota</taxon>
        <taxon>Alphaproteobacteria</taxon>
        <taxon>Hyphomicrobiales</taxon>
        <taxon>Beijerinckiaceae</taxon>
        <taxon>Methylocella</taxon>
    </lineage>
</organism>
<dbReference type="Proteomes" id="UP000485880">
    <property type="component" value="Unassembled WGS sequence"/>
</dbReference>
<proteinExistence type="predicted"/>
<sequence>MFSHGFSVATADAAAGARALFVGFSLNNVTSANRRNGRIDVSLPSRGQGPSQLRKG</sequence>
<protein>
    <submittedName>
        <fullName evidence="2">Uncharacterized protein</fullName>
    </submittedName>
</protein>
<gene>
    <name evidence="2" type="ORF">MPC4_60179</name>
</gene>
<accession>A0A8B6MCQ4</accession>
<comment type="caution">
    <text evidence="2">The sequence shown here is derived from an EMBL/GenBank/DDBJ whole genome shotgun (WGS) entry which is preliminary data.</text>
</comment>
<name>A0A8B6MCQ4_METTU</name>